<name>G0UZB5_TRYCI</name>
<dbReference type="PANTHER" id="PTHR37028:SF8">
    <property type="entry name" value="200 KDA ANTIGEN P200"/>
    <property type="match status" value="1"/>
</dbReference>
<dbReference type="EMBL" id="HE575324">
    <property type="protein sequence ID" value="CCC94734.1"/>
    <property type="molecule type" value="Genomic_DNA"/>
</dbReference>
<evidence type="ECO:0000256" key="1">
    <source>
        <dbReference type="SAM" id="Coils"/>
    </source>
</evidence>
<accession>G0UZB5</accession>
<feature type="coiled-coil region" evidence="1">
    <location>
        <begin position="548"/>
        <end position="578"/>
    </location>
</feature>
<dbReference type="AlphaFoldDB" id="G0UZB5"/>
<keyword evidence="1" id="KW-0175">Coiled coil</keyword>
<evidence type="ECO:0000256" key="2">
    <source>
        <dbReference type="SAM" id="MobiDB-lite"/>
    </source>
</evidence>
<dbReference type="PANTHER" id="PTHR37028">
    <property type="entry name" value="UNNAMED PRODUCT-RELATED"/>
    <property type="match status" value="1"/>
</dbReference>
<sequence length="803" mass="90840">MQIAFIRTSVIISVLSKCYHMSDFIDVNPSGQVGRGNAVSWFNAISAAKYADPIAPAAVTHTFRANATGPAMRPQASAAPGAVGSPEANDLTASTICYVDESCNSFVKKEVSSISGPPAHTDDTVGGSGCSNFFATVQESALEGRRAVTKSSEAPKRQRRCDDMYEEAIRGKLAKSQWAAAEQLRKTMLEKARFERDCTFRPQLSFYAARLKRPTNLSPENRIYEELMRRNEWRAQKQKEHIENELKDCTFRPITMNAAQLKSSAHAHDSHIFSELYNHNDELKYFYEEIQPQVVDQLTRQLHWKNMDYKVIPRGGINAVVDRLFAQGAIVQKGQRRSRSAGEELFPFKPLMNPESERIVSKQLEAGLISDDVMERLVNEPPAKLRDRCKRREYEEKLFAREFTRLRTELKKEMRASLDVERRKAFISAKFDAIVSLINREDPRYLKFDSRRVKYPITLLLKAAVDALTPDEGEELVHILSHSRSSKLNKKGFVSLCERAVQLFENPNSSALVSVPPPPPPNVADRHDPKSDEIRRKMELLRWNLSPEQAATIRAQGLERQRRRLEEEAVRRRANEEEEMKECTFRPQPARKIPNECRSGRYTDVRVTRAEMLRRAHIQKTQRADTPVVDLPVPLAKELFGKCNEKEGKVSPPTEKQQRSPSSLRHLTPNGKFRQIRTTLSMATPQKESPRCTNRAPTGPKRKGVTGNLGTNLASSFGKKKRTAANGNGNWETSDAAAMSDDSSQEAAAIPTDRTWDVKSEASLPLTCDLALQQVTLRGDGALTDLGRELILKQLREYRRSRR</sequence>
<organism evidence="3">
    <name type="scientific">Trypanosoma congolense (strain IL3000)</name>
    <dbReference type="NCBI Taxonomy" id="1068625"/>
    <lineage>
        <taxon>Eukaryota</taxon>
        <taxon>Discoba</taxon>
        <taxon>Euglenozoa</taxon>
        <taxon>Kinetoplastea</taxon>
        <taxon>Metakinetoplastina</taxon>
        <taxon>Trypanosomatida</taxon>
        <taxon>Trypanosomatidae</taxon>
        <taxon>Trypanosoma</taxon>
        <taxon>Nannomonas</taxon>
    </lineage>
</organism>
<dbReference type="VEuPathDB" id="TriTrypDB:TcIL3000.11.1170"/>
<evidence type="ECO:0000313" key="3">
    <source>
        <dbReference type="EMBL" id="CCC94734.1"/>
    </source>
</evidence>
<reference evidence="3" key="1">
    <citation type="journal article" date="2012" name="Proc. Natl. Acad. Sci. U.S.A.">
        <title>Antigenic diversity is generated by distinct evolutionary mechanisms in African trypanosome species.</title>
        <authorList>
            <person name="Jackson A.P."/>
            <person name="Berry A."/>
            <person name="Aslett M."/>
            <person name="Allison H.C."/>
            <person name="Burton P."/>
            <person name="Vavrova-Anderson J."/>
            <person name="Brown R."/>
            <person name="Browne H."/>
            <person name="Corton N."/>
            <person name="Hauser H."/>
            <person name="Gamble J."/>
            <person name="Gilderthorp R."/>
            <person name="Marcello L."/>
            <person name="McQuillan J."/>
            <person name="Otto T.D."/>
            <person name="Quail M.A."/>
            <person name="Sanders M.J."/>
            <person name="van Tonder A."/>
            <person name="Ginger M.L."/>
            <person name="Field M.C."/>
            <person name="Barry J.D."/>
            <person name="Hertz-Fowler C."/>
            <person name="Berriman M."/>
        </authorList>
    </citation>
    <scope>NUCLEOTIDE SEQUENCE</scope>
    <source>
        <strain evidence="3">IL3000</strain>
    </source>
</reference>
<feature type="region of interest" description="Disordered" evidence="2">
    <location>
        <begin position="644"/>
        <end position="714"/>
    </location>
</feature>
<feature type="compositionally biased region" description="Polar residues" evidence="2">
    <location>
        <begin position="676"/>
        <end position="696"/>
    </location>
</feature>
<gene>
    <name evidence="3" type="ORF">TCIL3000_11_1170</name>
</gene>
<protein>
    <submittedName>
        <fullName evidence="3">Uncharacterized protein</fullName>
    </submittedName>
</protein>
<proteinExistence type="predicted"/>